<dbReference type="PANTHER" id="PTHR17224:SF1">
    <property type="entry name" value="PEPTIDYL-TRNA HYDROLASE"/>
    <property type="match status" value="1"/>
</dbReference>
<dbReference type="GO" id="GO:0000049">
    <property type="term" value="F:tRNA binding"/>
    <property type="evidence" value="ECO:0007669"/>
    <property type="project" value="UniProtKB-KW"/>
</dbReference>
<dbReference type="PROSITE" id="PS01195">
    <property type="entry name" value="PEPT_TRNA_HYDROL_1"/>
    <property type="match status" value="1"/>
</dbReference>
<evidence type="ECO:0000313" key="7">
    <source>
        <dbReference type="EMBL" id="OGC83041.1"/>
    </source>
</evidence>
<keyword evidence="3" id="KW-0378">Hydrolase</keyword>
<dbReference type="InterPro" id="IPR018171">
    <property type="entry name" value="Pept_tRNA_hydro_CS"/>
</dbReference>
<evidence type="ECO:0000256" key="5">
    <source>
        <dbReference type="ARBA" id="ARBA00038063"/>
    </source>
</evidence>
<dbReference type="Proteomes" id="UP000177564">
    <property type="component" value="Unassembled WGS sequence"/>
</dbReference>
<reference evidence="7 8" key="1">
    <citation type="journal article" date="2016" name="Nat. Commun.">
        <title>Thousands of microbial genomes shed light on interconnected biogeochemical processes in an aquifer system.</title>
        <authorList>
            <person name="Anantharaman K."/>
            <person name="Brown C.T."/>
            <person name="Hug L.A."/>
            <person name="Sharon I."/>
            <person name="Castelle C.J."/>
            <person name="Probst A.J."/>
            <person name="Thomas B.C."/>
            <person name="Singh A."/>
            <person name="Wilkins M.J."/>
            <person name="Karaoz U."/>
            <person name="Brodie E.L."/>
            <person name="Williams K.H."/>
            <person name="Hubbard S.S."/>
            <person name="Banfield J.F."/>
        </authorList>
    </citation>
    <scope>NUCLEOTIDE SEQUENCE [LARGE SCALE GENOMIC DNA]</scope>
</reference>
<dbReference type="InterPro" id="IPR001328">
    <property type="entry name" value="Pept_tRNA_hydro"/>
</dbReference>
<protein>
    <recommendedName>
        <fullName evidence="6">Peptidyl-tRNA hydrolase</fullName>
        <ecNumber evidence="1">3.1.1.29</ecNumber>
    </recommendedName>
</protein>
<dbReference type="PANTHER" id="PTHR17224">
    <property type="entry name" value="PEPTIDYL-TRNA HYDROLASE"/>
    <property type="match status" value="1"/>
</dbReference>
<keyword evidence="4" id="KW-0694">RNA-binding</keyword>
<proteinExistence type="inferred from homology"/>
<evidence type="ECO:0000256" key="2">
    <source>
        <dbReference type="ARBA" id="ARBA00022555"/>
    </source>
</evidence>
<accession>A0A1F4XMY3</accession>
<comment type="similarity">
    <text evidence="5">Belongs to the PTH family.</text>
</comment>
<dbReference type="Pfam" id="PF01195">
    <property type="entry name" value="Pept_tRNA_hydro"/>
    <property type="match status" value="2"/>
</dbReference>
<evidence type="ECO:0000256" key="4">
    <source>
        <dbReference type="ARBA" id="ARBA00022884"/>
    </source>
</evidence>
<evidence type="ECO:0000313" key="8">
    <source>
        <dbReference type="Proteomes" id="UP000177564"/>
    </source>
</evidence>
<comment type="caution">
    <text evidence="7">The sequence shown here is derived from an EMBL/GenBank/DDBJ whole genome shotgun (WGS) entry which is preliminary data.</text>
</comment>
<gene>
    <name evidence="7" type="ORF">A3D68_00615</name>
</gene>
<dbReference type="SUPFAM" id="SSF53178">
    <property type="entry name" value="Peptidyl-tRNA hydrolase-like"/>
    <property type="match status" value="1"/>
</dbReference>
<dbReference type="STRING" id="1797240.A3D68_00615"/>
<evidence type="ECO:0000256" key="6">
    <source>
        <dbReference type="ARBA" id="ARBA00050038"/>
    </source>
</evidence>
<dbReference type="AlphaFoldDB" id="A0A1F4XMY3"/>
<dbReference type="InterPro" id="IPR036416">
    <property type="entry name" value="Pept_tRNA_hydro_sf"/>
</dbReference>
<dbReference type="EC" id="3.1.1.29" evidence="1"/>
<evidence type="ECO:0000256" key="3">
    <source>
        <dbReference type="ARBA" id="ARBA00022801"/>
    </source>
</evidence>
<evidence type="ECO:0000256" key="1">
    <source>
        <dbReference type="ARBA" id="ARBA00013260"/>
    </source>
</evidence>
<dbReference type="Gene3D" id="3.40.50.1470">
    <property type="entry name" value="Peptidyl-tRNA hydrolase"/>
    <property type="match status" value="1"/>
</dbReference>
<dbReference type="NCBIfam" id="TIGR00447">
    <property type="entry name" value="pth"/>
    <property type="match status" value="1"/>
</dbReference>
<dbReference type="PROSITE" id="PS01196">
    <property type="entry name" value="PEPT_TRNA_HYDROL_2"/>
    <property type="match status" value="1"/>
</dbReference>
<feature type="non-terminal residue" evidence="7">
    <location>
        <position position="135"/>
    </location>
</feature>
<name>A0A1F4XMY3_9BACT</name>
<dbReference type="EMBL" id="MEWU01000030">
    <property type="protein sequence ID" value="OGC83041.1"/>
    <property type="molecule type" value="Genomic_DNA"/>
</dbReference>
<sequence>MKWTIVGLGNPSAEYASTRHNVGKDFVEALAPTLPKKAKIVELNVYMNNSGGPIKKLVPSKLKAQSLIVVHDELDLPLGRVKISFGSSAGGHNGVKSIEKALKTKDYVRVRVGISPSTSSGRLRRPEGEKITGFV</sequence>
<keyword evidence="2" id="KW-0820">tRNA-binding</keyword>
<organism evidence="7 8">
    <name type="scientific">Candidatus Adlerbacteria bacterium RIFCSPHIGHO2_02_FULL_52_17</name>
    <dbReference type="NCBI Taxonomy" id="1797240"/>
    <lineage>
        <taxon>Bacteria</taxon>
        <taxon>Candidatus Adleribacteriota</taxon>
    </lineage>
</organism>
<dbReference type="GO" id="GO:0004045">
    <property type="term" value="F:peptidyl-tRNA hydrolase activity"/>
    <property type="evidence" value="ECO:0007669"/>
    <property type="project" value="UniProtKB-EC"/>
</dbReference>